<dbReference type="GO" id="GO:0015891">
    <property type="term" value="P:siderophore transport"/>
    <property type="evidence" value="ECO:0007669"/>
    <property type="project" value="InterPro"/>
</dbReference>
<evidence type="ECO:0000259" key="13">
    <source>
        <dbReference type="Pfam" id="PF07715"/>
    </source>
</evidence>
<organism evidence="14 15">
    <name type="scientific">Sphingomonas koreensis</name>
    <dbReference type="NCBI Taxonomy" id="93064"/>
    <lineage>
        <taxon>Bacteria</taxon>
        <taxon>Pseudomonadati</taxon>
        <taxon>Pseudomonadota</taxon>
        <taxon>Alphaproteobacteria</taxon>
        <taxon>Sphingomonadales</taxon>
        <taxon>Sphingomonadaceae</taxon>
        <taxon>Sphingomonas</taxon>
    </lineage>
</organism>
<dbReference type="GO" id="GO:0015344">
    <property type="term" value="F:siderophore uptake transmembrane transporter activity"/>
    <property type="evidence" value="ECO:0007669"/>
    <property type="project" value="TreeGrafter"/>
</dbReference>
<gene>
    <name evidence="14" type="ORF">DAH66_00300</name>
</gene>
<reference evidence="14 15" key="1">
    <citation type="submission" date="2018-07" db="EMBL/GenBank/DDBJ databases">
        <title>Genomic and Epidemiologic Investigation of an Indolent Hospital Outbreak.</title>
        <authorList>
            <person name="Johnson R.C."/>
            <person name="Deming C."/>
            <person name="Conlan S."/>
            <person name="Zellmer C.J."/>
            <person name="Michelin A.V."/>
            <person name="Lee-Lin S."/>
            <person name="Thomas P.J."/>
            <person name="Park M."/>
            <person name="Weingarten R.A."/>
            <person name="Less J."/>
            <person name="Dekker J.P."/>
            <person name="Frank K.M."/>
            <person name="Musser K.A."/>
            <person name="Mcquiston J.R."/>
            <person name="Henderson D.K."/>
            <person name="Lau A.F."/>
            <person name="Palmore T.N."/>
            <person name="Segre J.A."/>
        </authorList>
    </citation>
    <scope>NUCLEOTIDE SEQUENCE [LARGE SCALE GENOMIC DNA]</scope>
    <source>
        <strain evidence="14 15">SK-CDC1_0717</strain>
    </source>
</reference>
<evidence type="ECO:0000256" key="1">
    <source>
        <dbReference type="ARBA" id="ARBA00004571"/>
    </source>
</evidence>
<evidence type="ECO:0000256" key="3">
    <source>
        <dbReference type="ARBA" id="ARBA00022448"/>
    </source>
</evidence>
<dbReference type="NCBIfam" id="TIGR01783">
    <property type="entry name" value="TonB-siderophor"/>
    <property type="match status" value="1"/>
</dbReference>
<feature type="domain" description="TonB-dependent receptor-like beta-barrel" evidence="12">
    <location>
        <begin position="237"/>
        <end position="675"/>
    </location>
</feature>
<evidence type="ECO:0000313" key="15">
    <source>
        <dbReference type="Proteomes" id="UP000287746"/>
    </source>
</evidence>
<keyword evidence="6 11" id="KW-0798">TonB box</keyword>
<evidence type="ECO:0000256" key="11">
    <source>
        <dbReference type="RuleBase" id="RU003357"/>
    </source>
</evidence>
<dbReference type="GO" id="GO:0009279">
    <property type="term" value="C:cell outer membrane"/>
    <property type="evidence" value="ECO:0007669"/>
    <property type="project" value="UniProtKB-SubCell"/>
</dbReference>
<keyword evidence="4 10" id="KW-1134">Transmembrane beta strand</keyword>
<name>A0A430G8N7_9SPHN</name>
<dbReference type="Pfam" id="PF07715">
    <property type="entry name" value="Plug"/>
    <property type="match status" value="1"/>
</dbReference>
<keyword evidence="8 14" id="KW-0675">Receptor</keyword>
<dbReference type="PROSITE" id="PS52016">
    <property type="entry name" value="TONB_DEPENDENT_REC_3"/>
    <property type="match status" value="1"/>
</dbReference>
<dbReference type="PANTHER" id="PTHR32552">
    <property type="entry name" value="FERRICHROME IRON RECEPTOR-RELATED"/>
    <property type="match status" value="1"/>
</dbReference>
<dbReference type="InterPro" id="IPR010105">
    <property type="entry name" value="TonB_sidphr_rcpt"/>
</dbReference>
<dbReference type="PANTHER" id="PTHR32552:SF90">
    <property type="entry name" value="METAL-PSEUDOPALINE RECEPTOR CNTO"/>
    <property type="match status" value="1"/>
</dbReference>
<keyword evidence="9 10" id="KW-0998">Cell outer membrane</keyword>
<feature type="domain" description="TonB-dependent receptor plug" evidence="13">
    <location>
        <begin position="49"/>
        <end position="151"/>
    </location>
</feature>
<dbReference type="InterPro" id="IPR036942">
    <property type="entry name" value="Beta-barrel_TonB_sf"/>
</dbReference>
<dbReference type="Pfam" id="PF00593">
    <property type="entry name" value="TonB_dep_Rec_b-barrel"/>
    <property type="match status" value="1"/>
</dbReference>
<dbReference type="SUPFAM" id="SSF56935">
    <property type="entry name" value="Porins"/>
    <property type="match status" value="1"/>
</dbReference>
<evidence type="ECO:0000256" key="6">
    <source>
        <dbReference type="ARBA" id="ARBA00023077"/>
    </source>
</evidence>
<evidence type="ECO:0000256" key="8">
    <source>
        <dbReference type="ARBA" id="ARBA00023170"/>
    </source>
</evidence>
<keyword evidence="7 10" id="KW-0472">Membrane</keyword>
<dbReference type="AlphaFoldDB" id="A0A430G8N7"/>
<dbReference type="GO" id="GO:0038023">
    <property type="term" value="F:signaling receptor activity"/>
    <property type="evidence" value="ECO:0007669"/>
    <property type="project" value="InterPro"/>
</dbReference>
<dbReference type="InterPro" id="IPR000531">
    <property type="entry name" value="Beta-barrel_TonB"/>
</dbReference>
<evidence type="ECO:0000256" key="5">
    <source>
        <dbReference type="ARBA" id="ARBA00022692"/>
    </source>
</evidence>
<comment type="similarity">
    <text evidence="2 10 11">Belongs to the TonB-dependent receptor family.</text>
</comment>
<evidence type="ECO:0000313" key="14">
    <source>
        <dbReference type="EMBL" id="RSY90470.1"/>
    </source>
</evidence>
<comment type="subcellular location">
    <subcellularLocation>
        <location evidence="1 10">Cell outer membrane</location>
        <topology evidence="1 10">Multi-pass membrane protein</topology>
    </subcellularLocation>
</comment>
<protein>
    <submittedName>
        <fullName evidence="14">TonB-dependent siderophore receptor</fullName>
    </submittedName>
</protein>
<dbReference type="InterPro" id="IPR012910">
    <property type="entry name" value="Plug_dom"/>
</dbReference>
<dbReference type="Gene3D" id="2.40.170.20">
    <property type="entry name" value="TonB-dependent receptor, beta-barrel domain"/>
    <property type="match status" value="1"/>
</dbReference>
<evidence type="ECO:0000256" key="2">
    <source>
        <dbReference type="ARBA" id="ARBA00009810"/>
    </source>
</evidence>
<evidence type="ECO:0000256" key="4">
    <source>
        <dbReference type="ARBA" id="ARBA00022452"/>
    </source>
</evidence>
<dbReference type="InterPro" id="IPR037066">
    <property type="entry name" value="Plug_dom_sf"/>
</dbReference>
<evidence type="ECO:0000256" key="10">
    <source>
        <dbReference type="PROSITE-ProRule" id="PRU01360"/>
    </source>
</evidence>
<proteinExistence type="inferred from homology"/>
<dbReference type="EMBL" id="QQYZ01000001">
    <property type="protein sequence ID" value="RSY90470.1"/>
    <property type="molecule type" value="Genomic_DNA"/>
</dbReference>
<comment type="caution">
    <text evidence="14">The sequence shown here is derived from an EMBL/GenBank/DDBJ whole genome shotgun (WGS) entry which is preliminary data.</text>
</comment>
<keyword evidence="3 10" id="KW-0813">Transport</keyword>
<dbReference type="InterPro" id="IPR039426">
    <property type="entry name" value="TonB-dep_rcpt-like"/>
</dbReference>
<dbReference type="Proteomes" id="UP000287746">
    <property type="component" value="Unassembled WGS sequence"/>
</dbReference>
<evidence type="ECO:0000256" key="9">
    <source>
        <dbReference type="ARBA" id="ARBA00023237"/>
    </source>
</evidence>
<evidence type="ECO:0000259" key="12">
    <source>
        <dbReference type="Pfam" id="PF00593"/>
    </source>
</evidence>
<keyword evidence="5 10" id="KW-0812">Transmembrane</keyword>
<dbReference type="Gene3D" id="2.170.130.10">
    <property type="entry name" value="TonB-dependent receptor, plug domain"/>
    <property type="match status" value="1"/>
</dbReference>
<evidence type="ECO:0000256" key="7">
    <source>
        <dbReference type="ARBA" id="ARBA00023136"/>
    </source>
</evidence>
<sequence>MGSFAGRISLGIAIILAPSGAAGQEASVPQDSDVLVTGQRQAYRGLVPVADIPQSITLLNEERLEEAQITRLADALDLSSSVARQNNFGGLWESFAIRGLVGDENNPSGYLVNGFNAGRGFAGPRDVSGIERIEILKGPNAALFGRGEPGGSINLVTKRPTDTLAGKLEGTYGSFAFRRVEADVNVPATGFAAVRLVGFYEAADSFRDTIKSKRYGMFPSVSFRFGPNTSLVYELEATRQEIPLDRGVFALGDNLKPIPRNRFLGEPNLGPNKAMALGHQVSLQHDFSADWSLLVGVGLRDTELKGTSADAELAASRQRLFVDGRTLTREVRYRDYDGNHRVYRAELSGRFEGPLGLHRVIVGADRDEFDTDLLVRGYRAPLLSTNPTAQQGFEIDIFDPVYGRYPTPTLNPINDRTIEQRSWGAYVQDQIRIGERLEIRVGARYDAFKQSITNRLNGTVARQSESRISPQAGMVWHVAEPLSLYAAYGEGFRPNTGASVSGDTFDPETSRSIELGAKLSVAGLTGTASLFRLTKGNILTSDIANPGFSIAVGEARSQGFEFELAGRLPGAIDGLFSYTYLDAEVVSGTRNANGVAISPGDRLLNVPKHTLSAQMSRRFNVAERDLKIGVAALHVSSRLGEVGTTFELPAYTTVRLFGSYALTDKVEASVVVSNLFDETYFVNSYARLWVLPGAPRTALATLKLRL</sequence>
<dbReference type="CDD" id="cd01347">
    <property type="entry name" value="ligand_gated_channel"/>
    <property type="match status" value="1"/>
</dbReference>
<accession>A0A430G8N7</accession>